<gene>
    <name evidence="1" type="ORF">FWILDA_LOCUS17405</name>
</gene>
<dbReference type="EMBL" id="CAMKVN010013632">
    <property type="protein sequence ID" value="CAI2196093.1"/>
    <property type="molecule type" value="Genomic_DNA"/>
</dbReference>
<reference evidence="1" key="1">
    <citation type="submission" date="2022-08" db="EMBL/GenBank/DDBJ databases">
        <authorList>
            <person name="Kallberg Y."/>
            <person name="Tangrot J."/>
            <person name="Rosling A."/>
        </authorList>
    </citation>
    <scope>NUCLEOTIDE SEQUENCE</scope>
    <source>
        <strain evidence="1">Wild A</strain>
    </source>
</reference>
<sequence>PFADFEHNYDLAINLIKGLRPQIVQETPTEYKKLMVQCWDADLLKRPDAETLL</sequence>
<dbReference type="OrthoDB" id="2411664at2759"/>
<dbReference type="InterPro" id="IPR011009">
    <property type="entry name" value="Kinase-like_dom_sf"/>
</dbReference>
<proteinExistence type="predicted"/>
<dbReference type="SUPFAM" id="SSF56112">
    <property type="entry name" value="Protein kinase-like (PK-like)"/>
    <property type="match status" value="1"/>
</dbReference>
<protein>
    <submittedName>
        <fullName evidence="1">7492_t:CDS:1</fullName>
    </submittedName>
</protein>
<feature type="non-terminal residue" evidence="1">
    <location>
        <position position="1"/>
    </location>
</feature>
<dbReference type="Gene3D" id="1.10.510.10">
    <property type="entry name" value="Transferase(Phosphotransferase) domain 1"/>
    <property type="match status" value="1"/>
</dbReference>
<feature type="non-terminal residue" evidence="1">
    <location>
        <position position="53"/>
    </location>
</feature>
<evidence type="ECO:0000313" key="1">
    <source>
        <dbReference type="EMBL" id="CAI2196093.1"/>
    </source>
</evidence>
<dbReference type="Proteomes" id="UP001153678">
    <property type="component" value="Unassembled WGS sequence"/>
</dbReference>
<organism evidence="1 2">
    <name type="scientific">Funneliformis geosporum</name>
    <dbReference type="NCBI Taxonomy" id="1117311"/>
    <lineage>
        <taxon>Eukaryota</taxon>
        <taxon>Fungi</taxon>
        <taxon>Fungi incertae sedis</taxon>
        <taxon>Mucoromycota</taxon>
        <taxon>Glomeromycotina</taxon>
        <taxon>Glomeromycetes</taxon>
        <taxon>Glomerales</taxon>
        <taxon>Glomeraceae</taxon>
        <taxon>Funneliformis</taxon>
    </lineage>
</organism>
<keyword evidence="2" id="KW-1185">Reference proteome</keyword>
<comment type="caution">
    <text evidence="1">The sequence shown here is derived from an EMBL/GenBank/DDBJ whole genome shotgun (WGS) entry which is preliminary data.</text>
</comment>
<dbReference type="AlphaFoldDB" id="A0A9W4X1X8"/>
<accession>A0A9W4X1X8</accession>
<evidence type="ECO:0000313" key="2">
    <source>
        <dbReference type="Proteomes" id="UP001153678"/>
    </source>
</evidence>
<name>A0A9W4X1X8_9GLOM</name>